<keyword evidence="12 22" id="KW-0067">ATP-binding</keyword>
<keyword evidence="15 22" id="KW-0186">Copper</keyword>
<dbReference type="InterPro" id="IPR005467">
    <property type="entry name" value="His_kinase_dom"/>
</dbReference>
<dbReference type="CDD" id="cd00082">
    <property type="entry name" value="HisKA"/>
    <property type="match status" value="1"/>
</dbReference>
<keyword evidence="9 22" id="KW-0936">Ethylene signaling pathway</keyword>
<evidence type="ECO:0000256" key="23">
    <source>
        <dbReference type="PIRSR" id="PIRSR026389-2"/>
    </source>
</evidence>
<dbReference type="CDD" id="cd16938">
    <property type="entry name" value="HATPase_ETR2_ERS2-EIN4-like"/>
    <property type="match status" value="1"/>
</dbReference>
<dbReference type="PROSITE" id="PS50110">
    <property type="entry name" value="RESPONSE_REGULATORY"/>
    <property type="match status" value="1"/>
</dbReference>
<dbReference type="InterPro" id="IPR029016">
    <property type="entry name" value="GAF-like_dom_sf"/>
</dbReference>
<evidence type="ECO:0000256" key="12">
    <source>
        <dbReference type="ARBA" id="ARBA00022840"/>
    </source>
</evidence>
<dbReference type="PANTHER" id="PTHR24423">
    <property type="entry name" value="TWO-COMPONENT SENSOR HISTIDINE KINASE"/>
    <property type="match status" value="1"/>
</dbReference>
<feature type="disulfide bond" description="Interchain" evidence="24">
    <location>
        <position position="28"/>
    </location>
</feature>
<keyword evidence="8 22" id="KW-0547">Nucleotide-binding</keyword>
<evidence type="ECO:0000256" key="15">
    <source>
        <dbReference type="ARBA" id="ARBA00023008"/>
    </source>
</evidence>
<dbReference type="Gene3D" id="3.30.450.40">
    <property type="match status" value="1"/>
</dbReference>
<evidence type="ECO:0000256" key="28">
    <source>
        <dbReference type="SAM" id="SignalP"/>
    </source>
</evidence>
<evidence type="ECO:0000256" key="8">
    <source>
        <dbReference type="ARBA" id="ARBA00022741"/>
    </source>
</evidence>
<dbReference type="GO" id="GO:0005524">
    <property type="term" value="F:ATP binding"/>
    <property type="evidence" value="ECO:0007669"/>
    <property type="project" value="UniProtKB-UniRule"/>
</dbReference>
<dbReference type="GO" id="GO:0051740">
    <property type="term" value="F:ethylene binding"/>
    <property type="evidence" value="ECO:0007669"/>
    <property type="project" value="UniProtKB-UniRule"/>
</dbReference>
<dbReference type="FunFam" id="3.40.50.2300:FF:000240">
    <property type="entry name" value="Ethylene receptor"/>
    <property type="match status" value="1"/>
</dbReference>
<dbReference type="SUPFAM" id="SSF55874">
    <property type="entry name" value="ATPase domain of HSP90 chaperone/DNA topoisomerase II/histidine kinase"/>
    <property type="match status" value="1"/>
</dbReference>
<comment type="similarity">
    <text evidence="2 22">Belongs to the ethylene receptor family.</text>
</comment>
<evidence type="ECO:0000256" key="1">
    <source>
        <dbReference type="ARBA" id="ARBA00004477"/>
    </source>
</evidence>
<keyword evidence="28" id="KW-0732">Signal</keyword>
<feature type="cross-link" description="Glycyl lysine isopeptide (Lys-Gly) (interchain with G-Cter in ubiquitin)" evidence="25">
    <location>
        <position position="735"/>
    </location>
</feature>
<comment type="subcellular location">
    <subcellularLocation>
        <location evidence="1">Endoplasmic reticulum membrane</location>
        <topology evidence="1">Multi-pass membrane protein</topology>
    </subcellularLocation>
</comment>
<dbReference type="Gramene" id="Kaladp0062s0095.1.v1.1">
    <property type="protein sequence ID" value="Kaladp0062s0095.1.v1.1"/>
    <property type="gene ID" value="Kaladp0062s0095.v1.1"/>
</dbReference>
<dbReference type="Pfam" id="PF01590">
    <property type="entry name" value="GAF"/>
    <property type="match status" value="1"/>
</dbReference>
<dbReference type="GO" id="GO:0000155">
    <property type="term" value="F:phosphorelay sensor kinase activity"/>
    <property type="evidence" value="ECO:0007669"/>
    <property type="project" value="InterPro"/>
</dbReference>
<evidence type="ECO:0000256" key="10">
    <source>
        <dbReference type="ARBA" id="ARBA00022777"/>
    </source>
</evidence>
<evidence type="ECO:0000259" key="30">
    <source>
        <dbReference type="PROSITE" id="PS50110"/>
    </source>
</evidence>
<comment type="function">
    <text evidence="22">May act early in the ethylene signal transduction pathway, possibly as an ethylene receptor, or as a regulator of the pathway.</text>
</comment>
<feature type="domain" description="Response regulatory" evidence="30">
    <location>
        <begin position="631"/>
        <end position="750"/>
    </location>
</feature>
<dbReference type="InterPro" id="IPR014525">
    <property type="entry name" value="ETR"/>
</dbReference>
<feature type="signal peptide" evidence="28">
    <location>
        <begin position="1"/>
        <end position="21"/>
    </location>
</feature>
<evidence type="ECO:0000256" key="18">
    <source>
        <dbReference type="ARBA" id="ARBA00023157"/>
    </source>
</evidence>
<keyword evidence="4 26" id="KW-0597">Phosphoprotein</keyword>
<dbReference type="InterPro" id="IPR003018">
    <property type="entry name" value="GAF"/>
</dbReference>
<dbReference type="Pfam" id="PF00072">
    <property type="entry name" value="Response_reg"/>
    <property type="match status" value="1"/>
</dbReference>
<dbReference type="GO" id="GO:0004674">
    <property type="term" value="F:protein serine/threonine kinase activity"/>
    <property type="evidence" value="ECO:0007669"/>
    <property type="project" value="UniProtKB-ARBA"/>
</dbReference>
<dbReference type="PROSITE" id="PS50109">
    <property type="entry name" value="HIS_KIN"/>
    <property type="match status" value="1"/>
</dbReference>
<dbReference type="SUPFAM" id="SSF55781">
    <property type="entry name" value="GAF domain-like"/>
    <property type="match status" value="1"/>
</dbReference>
<keyword evidence="17 22" id="KW-0472">Membrane</keyword>
<organism evidence="31 32">
    <name type="scientific">Kalanchoe fedtschenkoi</name>
    <name type="common">Lavender scallops</name>
    <name type="synonym">South American air plant</name>
    <dbReference type="NCBI Taxonomy" id="63787"/>
    <lineage>
        <taxon>Eukaryota</taxon>
        <taxon>Viridiplantae</taxon>
        <taxon>Streptophyta</taxon>
        <taxon>Embryophyta</taxon>
        <taxon>Tracheophyta</taxon>
        <taxon>Spermatophyta</taxon>
        <taxon>Magnoliopsida</taxon>
        <taxon>eudicotyledons</taxon>
        <taxon>Gunneridae</taxon>
        <taxon>Pentapetalae</taxon>
        <taxon>Saxifragales</taxon>
        <taxon>Crassulaceae</taxon>
        <taxon>Kalanchoe</taxon>
    </lineage>
</organism>
<evidence type="ECO:0000256" key="24">
    <source>
        <dbReference type="PIRSR" id="PIRSR026389-3"/>
    </source>
</evidence>
<evidence type="ECO:0000256" key="2">
    <source>
        <dbReference type="ARBA" id="ARBA00009842"/>
    </source>
</evidence>
<reference evidence="31" key="1">
    <citation type="submission" date="2021-01" db="UniProtKB">
        <authorList>
            <consortium name="EnsemblPlants"/>
        </authorList>
    </citation>
    <scope>IDENTIFICATION</scope>
</reference>
<keyword evidence="6 27" id="KW-0812">Transmembrane</keyword>
<feature type="transmembrane region" description="Helical" evidence="27">
    <location>
        <begin position="79"/>
        <end position="98"/>
    </location>
</feature>
<keyword evidence="19 22" id="KW-0675">Receptor</keyword>
<keyword evidence="3" id="KW-1017">Isopeptide bond</keyword>
<dbReference type="Proteomes" id="UP000594263">
    <property type="component" value="Unplaced"/>
</dbReference>
<evidence type="ECO:0000256" key="11">
    <source>
        <dbReference type="ARBA" id="ARBA00022824"/>
    </source>
</evidence>
<dbReference type="SMART" id="SM00448">
    <property type="entry name" value="REC"/>
    <property type="match status" value="1"/>
</dbReference>
<dbReference type="GO" id="GO:0046872">
    <property type="term" value="F:metal ion binding"/>
    <property type="evidence" value="ECO:0007669"/>
    <property type="project" value="UniProtKB-UniRule"/>
</dbReference>
<dbReference type="Pfam" id="PF25487">
    <property type="entry name" value="ETR1_N"/>
    <property type="match status" value="1"/>
</dbReference>
<dbReference type="GO" id="GO:0038199">
    <property type="term" value="F:ethylene receptor activity"/>
    <property type="evidence" value="ECO:0007669"/>
    <property type="project" value="UniProtKB-UniRule"/>
</dbReference>
<evidence type="ECO:0000256" key="19">
    <source>
        <dbReference type="ARBA" id="ARBA00023170"/>
    </source>
</evidence>
<feature type="disulfide bond" description="Interchain" evidence="24">
    <location>
        <position position="26"/>
    </location>
</feature>
<dbReference type="SUPFAM" id="SSF47384">
    <property type="entry name" value="Homodimeric domain of signal transducing histidine kinase"/>
    <property type="match status" value="1"/>
</dbReference>
<dbReference type="InterPro" id="IPR001789">
    <property type="entry name" value="Sig_transdc_resp-reg_receiver"/>
</dbReference>
<evidence type="ECO:0000256" key="9">
    <source>
        <dbReference type="ARBA" id="ARBA00022745"/>
    </source>
</evidence>
<feature type="chain" id="PRO_5029746438" description="Ethylene receptor" evidence="28">
    <location>
        <begin position="22"/>
        <end position="758"/>
    </location>
</feature>
<dbReference type="InterPro" id="IPR036097">
    <property type="entry name" value="HisK_dim/P_sf"/>
</dbReference>
<keyword evidence="11 22" id="KW-0256">Endoplasmic reticulum</keyword>
<dbReference type="CDD" id="cd19933">
    <property type="entry name" value="REC_ETR-like"/>
    <property type="match status" value="1"/>
</dbReference>
<evidence type="ECO:0000256" key="17">
    <source>
        <dbReference type="ARBA" id="ARBA00023136"/>
    </source>
</evidence>
<comment type="function">
    <text evidence="20">Ethylene receptor related to bacterial two-component regulators. Acts as a redundant negative regulator of ethylene signaling.</text>
</comment>
<keyword evidence="13" id="KW-0832">Ubl conjugation</keyword>
<evidence type="ECO:0000256" key="20">
    <source>
        <dbReference type="ARBA" id="ARBA00056860"/>
    </source>
</evidence>
<dbReference type="GO" id="GO:0005789">
    <property type="term" value="C:endoplasmic reticulum membrane"/>
    <property type="evidence" value="ECO:0007669"/>
    <property type="project" value="UniProtKB-SubCell"/>
</dbReference>
<feature type="transmembrane region" description="Helical" evidence="27">
    <location>
        <begin position="110"/>
        <end position="134"/>
    </location>
</feature>
<name>A0A7N0UE24_KALFE</name>
<feature type="binding site" evidence="23">
    <location>
        <position position="90"/>
    </location>
    <ligand>
        <name>Cu cation</name>
        <dbReference type="ChEBI" id="CHEBI:23378"/>
    </ligand>
</feature>
<keyword evidence="32" id="KW-1185">Reference proteome</keyword>
<feature type="modified residue" description="4-aspartylphosphate" evidence="26">
    <location>
        <position position="682"/>
    </location>
</feature>
<dbReference type="InterPro" id="IPR003661">
    <property type="entry name" value="HisK_dim/P_dom"/>
</dbReference>
<evidence type="ECO:0000256" key="21">
    <source>
        <dbReference type="ARBA" id="ARBA00062048"/>
    </source>
</evidence>
<dbReference type="Gene3D" id="1.10.287.130">
    <property type="match status" value="1"/>
</dbReference>
<evidence type="ECO:0000256" key="5">
    <source>
        <dbReference type="ARBA" id="ARBA00022679"/>
    </source>
</evidence>
<evidence type="ECO:0000256" key="25">
    <source>
        <dbReference type="PIRSR" id="PIRSR026389-4"/>
    </source>
</evidence>
<evidence type="ECO:0000313" key="32">
    <source>
        <dbReference type="Proteomes" id="UP000594263"/>
    </source>
</evidence>
<keyword evidence="18 24" id="KW-1015">Disulfide bond</keyword>
<proteinExistence type="inferred from homology"/>
<dbReference type="SUPFAM" id="SSF52172">
    <property type="entry name" value="CheY-like"/>
    <property type="match status" value="1"/>
</dbReference>
<dbReference type="EnsemblPlants" id="Kaladp0062s0095.1.v1.1">
    <property type="protein sequence ID" value="Kaladp0062s0095.1.v1.1"/>
    <property type="gene ID" value="Kaladp0062s0095.v1.1"/>
</dbReference>
<evidence type="ECO:0000256" key="27">
    <source>
        <dbReference type="SAM" id="Phobius"/>
    </source>
</evidence>
<dbReference type="Gene3D" id="3.30.565.10">
    <property type="entry name" value="Histidine kinase-like ATPase, C-terminal domain"/>
    <property type="match status" value="1"/>
</dbReference>
<evidence type="ECO:0000256" key="26">
    <source>
        <dbReference type="PROSITE-ProRule" id="PRU00169"/>
    </source>
</evidence>
<dbReference type="AlphaFoldDB" id="A0A7N0UE24"/>
<feature type="binding site" evidence="23">
    <location>
        <position position="86"/>
    </location>
    <ligand>
        <name>Cu cation</name>
        <dbReference type="ChEBI" id="CHEBI:23378"/>
    </ligand>
</feature>
<dbReference type="InterPro" id="IPR036890">
    <property type="entry name" value="HATPase_C_sf"/>
</dbReference>
<dbReference type="Gene3D" id="3.40.50.2300">
    <property type="match status" value="1"/>
</dbReference>
<evidence type="ECO:0000256" key="3">
    <source>
        <dbReference type="ARBA" id="ARBA00022499"/>
    </source>
</evidence>
<dbReference type="FunFam" id="1.10.287.130:FF:000087">
    <property type="entry name" value="Ethylene receptor 4"/>
    <property type="match status" value="1"/>
</dbReference>
<feature type="transmembrane region" description="Helical" evidence="27">
    <location>
        <begin position="48"/>
        <end position="67"/>
    </location>
</feature>
<comment type="cofactor">
    <cofactor evidence="23">
        <name>Cu cation</name>
        <dbReference type="ChEBI" id="CHEBI:23378"/>
    </cofactor>
    <text evidence="23">Binds 1 copper ion per dimer.</text>
</comment>
<keyword evidence="10 22" id="KW-0418">Kinase</keyword>
<dbReference type="GO" id="GO:0010105">
    <property type="term" value="P:negative regulation of ethylene-activated signaling pathway"/>
    <property type="evidence" value="ECO:0007669"/>
    <property type="project" value="UniProtKB-ARBA"/>
</dbReference>
<evidence type="ECO:0000256" key="14">
    <source>
        <dbReference type="ARBA" id="ARBA00022989"/>
    </source>
</evidence>
<dbReference type="SMART" id="SM00065">
    <property type="entry name" value="GAF"/>
    <property type="match status" value="1"/>
</dbReference>
<evidence type="ECO:0000256" key="4">
    <source>
        <dbReference type="ARBA" id="ARBA00022553"/>
    </source>
</evidence>
<keyword evidence="5 22" id="KW-0808">Transferase</keyword>
<evidence type="ECO:0000256" key="22">
    <source>
        <dbReference type="PIRNR" id="PIRNR026389"/>
    </source>
</evidence>
<sequence>MWNKVALGLFIWMHLSTSVSATEGRCMCDIEGFWRAENIFECQRVSDLLIAVAYFSIPIELLYFVSCSNVPFKWVLSQFIAFIVLCGMTHLLNAWTYAPHSFRLMLAVTVFKFLTALVSFATAITLFTIFPLLLKIKRREIMLRKKTWDLDREVGLIKRRKETGWHVRMLTQEIRKSLDKHTILYTTLVELSETLDLKNCAVWMPNEERTKMNLTHELKGRNFHNQTVPITDPDVVQIKRSDGVNILSTDSALGAASSGGGAGDAGPIAAIRMPMLRVSDFKGGTPEMIKTCYAILVLVLPNKPGRSWTKQELEIVEVVADQVAVALSHAAVLEESQLMREKLVEQNRALLQAKKDAMMANQARNSFQKVLSTSMRRPMHSISGLLSMLQDEKMSNDQRIIVDAISKSNEVLSTLVNDLMDVSFKKNGPFSLNTRTFRLHSLIKEAACLLKCLCAYWGFDFSVDVERSLPDLVTGDERRIFQIIMHMFGSIIHSSNGNGAIAFRIFSETGSNNSDQKWATWRSNLPDGYVNIRFEIDFNNYASQLEARSSIVSGPSVGRLANDKVSEGLSFVICKKIVQLMQGNIWAVPSPQGYDRSMALTLRLHLKQSLRRSLSDIADHPHSNSLFKGLQILVADDDDVNRAVTRKLLEKLGCSVSVVSSGFECLSAVGLAASPFQIILLDLHMTDLDGYELALRIRKFQSHNWPLIIALTAVSDEEDVWERCMQTGINGVIRKPVSAKGISDELRRVLVQTNMAMP</sequence>
<dbReference type="InterPro" id="IPR058544">
    <property type="entry name" value="ETR1_N"/>
</dbReference>
<evidence type="ECO:0000256" key="7">
    <source>
        <dbReference type="ARBA" id="ARBA00022723"/>
    </source>
</evidence>
<dbReference type="SMART" id="SM00388">
    <property type="entry name" value="HisKA"/>
    <property type="match status" value="1"/>
</dbReference>
<feature type="domain" description="Histidine kinase" evidence="29">
    <location>
        <begin position="370"/>
        <end position="604"/>
    </location>
</feature>
<evidence type="ECO:0000259" key="29">
    <source>
        <dbReference type="PROSITE" id="PS50109"/>
    </source>
</evidence>
<keyword evidence="14 27" id="KW-1133">Transmembrane helix</keyword>
<accession>A0A7N0UE24</accession>
<dbReference type="Pfam" id="PF00512">
    <property type="entry name" value="HisKA"/>
    <property type="match status" value="1"/>
</dbReference>
<evidence type="ECO:0000256" key="13">
    <source>
        <dbReference type="ARBA" id="ARBA00022843"/>
    </source>
</evidence>
<evidence type="ECO:0000256" key="16">
    <source>
        <dbReference type="ARBA" id="ARBA00023012"/>
    </source>
</evidence>
<evidence type="ECO:0000256" key="6">
    <source>
        <dbReference type="ARBA" id="ARBA00022692"/>
    </source>
</evidence>
<dbReference type="InterPro" id="IPR011006">
    <property type="entry name" value="CheY-like_superfamily"/>
</dbReference>
<keyword evidence="16 22" id="KW-0902">Two-component regulatory system</keyword>
<evidence type="ECO:0000313" key="31">
    <source>
        <dbReference type="EnsemblPlants" id="Kaladp0062s0095.1.v1.1"/>
    </source>
</evidence>
<dbReference type="PANTHER" id="PTHR24423:SF633">
    <property type="entry name" value="ETHYLENE RECEPTOR 2"/>
    <property type="match status" value="1"/>
</dbReference>
<keyword evidence="7 22" id="KW-0479">Metal-binding</keyword>
<protein>
    <recommendedName>
        <fullName evidence="22">Ethylene receptor</fullName>
    </recommendedName>
</protein>
<dbReference type="OMA" id="YCAVWMP"/>
<dbReference type="PIRSF" id="PIRSF026389">
    <property type="entry name" value="Ethyln_sen_HK"/>
    <property type="match status" value="1"/>
</dbReference>
<comment type="subunit">
    <text evidence="21">Heteromer with ETR1. Binds to MRF3/ECIP1.</text>
</comment>